<dbReference type="InterPro" id="IPR055797">
    <property type="entry name" value="DUF7373"/>
</dbReference>
<feature type="region of interest" description="Disordered" evidence="1">
    <location>
        <begin position="37"/>
        <end position="62"/>
    </location>
</feature>
<dbReference type="RefSeq" id="WP_252441584.1">
    <property type="nucleotide sequence ID" value="NZ_JAGSOV010000048.1"/>
</dbReference>
<reference evidence="4" key="1">
    <citation type="submission" date="2021-04" db="EMBL/GenBank/DDBJ databases">
        <title>Pseudonocardia sp. nov., isolated from sandy soil of mangrove forest.</title>
        <authorList>
            <person name="Zan Z."/>
            <person name="Huang R."/>
            <person name="Liu W."/>
        </authorList>
    </citation>
    <scope>NUCLEOTIDE SEQUENCE</scope>
    <source>
        <strain evidence="4">S2-4</strain>
    </source>
</reference>
<evidence type="ECO:0000256" key="2">
    <source>
        <dbReference type="SAM" id="SignalP"/>
    </source>
</evidence>
<organism evidence="4 5">
    <name type="scientific">Pseudonocardia humida</name>
    <dbReference type="NCBI Taxonomy" id="2800819"/>
    <lineage>
        <taxon>Bacteria</taxon>
        <taxon>Bacillati</taxon>
        <taxon>Actinomycetota</taxon>
        <taxon>Actinomycetes</taxon>
        <taxon>Pseudonocardiales</taxon>
        <taxon>Pseudonocardiaceae</taxon>
        <taxon>Pseudonocardia</taxon>
    </lineage>
</organism>
<keyword evidence="5" id="KW-1185">Reference proteome</keyword>
<feature type="signal peptide" evidence="2">
    <location>
        <begin position="1"/>
        <end position="25"/>
    </location>
</feature>
<keyword evidence="2" id="KW-0732">Signal</keyword>
<name>A0ABT1A4M8_9PSEU</name>
<dbReference type="Pfam" id="PF24088">
    <property type="entry name" value="DUF7373"/>
    <property type="match status" value="1"/>
</dbReference>
<evidence type="ECO:0000259" key="3">
    <source>
        <dbReference type="Pfam" id="PF24088"/>
    </source>
</evidence>
<dbReference type="Proteomes" id="UP001165283">
    <property type="component" value="Unassembled WGS sequence"/>
</dbReference>
<protein>
    <recommendedName>
        <fullName evidence="3">DUF7373 domain-containing protein</fullName>
    </recommendedName>
</protein>
<evidence type="ECO:0000256" key="1">
    <source>
        <dbReference type="SAM" id="MobiDB-lite"/>
    </source>
</evidence>
<evidence type="ECO:0000313" key="4">
    <source>
        <dbReference type="EMBL" id="MCO1657935.1"/>
    </source>
</evidence>
<dbReference type="PROSITE" id="PS51257">
    <property type="entry name" value="PROKAR_LIPOPROTEIN"/>
    <property type="match status" value="1"/>
</dbReference>
<evidence type="ECO:0000313" key="5">
    <source>
        <dbReference type="Proteomes" id="UP001165283"/>
    </source>
</evidence>
<comment type="caution">
    <text evidence="4">The sequence shown here is derived from an EMBL/GenBank/DDBJ whole genome shotgun (WGS) entry which is preliminary data.</text>
</comment>
<proteinExistence type="predicted"/>
<feature type="domain" description="DUF7373" evidence="3">
    <location>
        <begin position="62"/>
        <end position="243"/>
    </location>
</feature>
<accession>A0ABT1A4M8</accession>
<dbReference type="EMBL" id="JAGSOV010000048">
    <property type="protein sequence ID" value="MCO1657935.1"/>
    <property type="molecule type" value="Genomic_DNA"/>
</dbReference>
<feature type="chain" id="PRO_5045642356" description="DUF7373 domain-containing protein" evidence="2">
    <location>
        <begin position="26"/>
        <end position="403"/>
    </location>
</feature>
<sequence length="403" mass="43026">MVGVSSRLRQATAVALGALTLVSLAACSSTVQGRAAAALPRDGEPPLTAAPAPPSPEDIIQAPEDGRSLEAHRLAAATPIIPSVFPDRTEYCFPEGAFFSTESIEALYFVEGTAKPILDKYGFAAGWGECQQDVENRGTLSLSVELSDPASARAAADELAKAGQDFDERTSTVLDGYPVQTSNDEENDTVEIWAPVGRTLAYVFHTAPSGQALDGATRLITEHTRLLEAFTPTPQAELPNLPLDPAGLIPRIVKLPGEIQKGTGPYELESYLRLAIDAEAERDLLADNGFESMFYVTSGDDEHNYSVSLYKFPGSAQTNVVYDGFARLEETAFGGTPFELEAIPDAPCFVFDGGLPGTPSFYQRCYVGFGGYLASVDVGGLDSADDTAKMNELLPQQRDLIQG</sequence>
<gene>
    <name evidence="4" type="ORF">KDL28_23005</name>
</gene>